<dbReference type="EMBL" id="LAZR01001722">
    <property type="protein sequence ID" value="KKN40136.1"/>
    <property type="molecule type" value="Genomic_DNA"/>
</dbReference>
<name>A0A0F9SSW4_9ZZZZ</name>
<gene>
    <name evidence="2" type="ORF">LCGC14_0736340</name>
</gene>
<comment type="caution">
    <text evidence="2">The sequence shown here is derived from an EMBL/GenBank/DDBJ whole genome shotgun (WGS) entry which is preliminary data.</text>
</comment>
<protein>
    <submittedName>
        <fullName evidence="2">Uncharacterized protein</fullName>
    </submittedName>
</protein>
<keyword evidence="1" id="KW-0175">Coiled coil</keyword>
<feature type="coiled-coil region" evidence="1">
    <location>
        <begin position="36"/>
        <end position="63"/>
    </location>
</feature>
<dbReference type="AlphaFoldDB" id="A0A0F9SSW4"/>
<reference evidence="2" key="1">
    <citation type="journal article" date="2015" name="Nature">
        <title>Complex archaea that bridge the gap between prokaryotes and eukaryotes.</title>
        <authorList>
            <person name="Spang A."/>
            <person name="Saw J.H."/>
            <person name="Jorgensen S.L."/>
            <person name="Zaremba-Niedzwiedzka K."/>
            <person name="Martijn J."/>
            <person name="Lind A.E."/>
            <person name="van Eijk R."/>
            <person name="Schleper C."/>
            <person name="Guy L."/>
            <person name="Ettema T.J."/>
        </authorList>
    </citation>
    <scope>NUCLEOTIDE SEQUENCE</scope>
</reference>
<organism evidence="2">
    <name type="scientific">marine sediment metagenome</name>
    <dbReference type="NCBI Taxonomy" id="412755"/>
    <lineage>
        <taxon>unclassified sequences</taxon>
        <taxon>metagenomes</taxon>
        <taxon>ecological metagenomes</taxon>
    </lineage>
</organism>
<sequence length="70" mass="7683">MSYSDGCGYAACTIKRGTLTGECRCLGAGPICKGGHQNMRKQLREAVRLLDEFSTECEELQEKLDGWGIP</sequence>
<evidence type="ECO:0000313" key="2">
    <source>
        <dbReference type="EMBL" id="KKN40136.1"/>
    </source>
</evidence>
<evidence type="ECO:0000256" key="1">
    <source>
        <dbReference type="SAM" id="Coils"/>
    </source>
</evidence>
<accession>A0A0F9SSW4</accession>
<proteinExistence type="predicted"/>